<proteinExistence type="predicted"/>
<accession>A0AA86L4R9</accession>
<protein>
    <recommendedName>
        <fullName evidence="3">Lipoprotein</fullName>
    </recommendedName>
</protein>
<organism evidence="1 2">
    <name type="scientific">Sphingopyxis granuli</name>
    <dbReference type="NCBI Taxonomy" id="267128"/>
    <lineage>
        <taxon>Bacteria</taxon>
        <taxon>Pseudomonadati</taxon>
        <taxon>Pseudomonadota</taxon>
        <taxon>Alphaproteobacteria</taxon>
        <taxon>Sphingomonadales</taxon>
        <taxon>Sphingomonadaceae</taxon>
        <taxon>Sphingopyxis</taxon>
    </lineage>
</organism>
<evidence type="ECO:0008006" key="3">
    <source>
        <dbReference type="Google" id="ProtNLM"/>
    </source>
</evidence>
<name>A0AA86L4R9_9SPHN</name>
<reference evidence="1 2" key="1">
    <citation type="journal article" date="2016" name="BMC Genomics">
        <title>Genomic analysis of the nitrate-respiring Sphingopyxis granuli (formerly Sphingomonas macrogoltabida) strain TFA.</title>
        <authorList>
            <person name="Garcia-Romero I."/>
            <person name="Perez-Pulido A.J."/>
            <person name="Gonzalez-Flores Y.E."/>
            <person name="Reyes-Ramirez F."/>
            <person name="Santero E."/>
            <person name="Floriano B."/>
        </authorList>
    </citation>
    <scope>NUCLEOTIDE SEQUENCE [LARGE SCALE GENOMIC DNA]</scope>
    <source>
        <strain evidence="1 2">TFA</strain>
    </source>
</reference>
<dbReference type="EMBL" id="CP012199">
    <property type="protein sequence ID" value="AMG76281.1"/>
    <property type="molecule type" value="Genomic_DNA"/>
</dbReference>
<dbReference type="AlphaFoldDB" id="A0AA86L4R9"/>
<dbReference type="RefSeq" id="WP_067107247.1">
    <property type="nucleotide sequence ID" value="NZ_CP012199.1"/>
</dbReference>
<sequence length="226" mass="23954">MRRLWLAGAALALLGGCAGPGSDMRNRPLAPNPSGFVAAELAFARLAQDKGQWTAFRETSAPDAVMFVPERVNAKAWLKGRADPPASVRWQPHAVFSSCDGSAGATTGAWQQPDGSTGYYTTVWLRDPLKGELRWVLDHGDGLVTPREVPEFIASKQAACGARPAVGIEAGGEGDDTAVGLSRDQTMSWTSTVRPDKSRRVTIRLWDGEAMVPVVDDVVAAPGAAA</sequence>
<gene>
    <name evidence="1" type="ORF">SGRAN_3951</name>
</gene>
<keyword evidence="2" id="KW-1185">Reference proteome</keyword>
<evidence type="ECO:0000313" key="2">
    <source>
        <dbReference type="Proteomes" id="UP000058599"/>
    </source>
</evidence>
<dbReference type="KEGG" id="sgi:SGRAN_3951"/>
<evidence type="ECO:0000313" key="1">
    <source>
        <dbReference type="EMBL" id="AMG76281.1"/>
    </source>
</evidence>
<dbReference type="PROSITE" id="PS51257">
    <property type="entry name" value="PROKAR_LIPOPROTEIN"/>
    <property type="match status" value="1"/>
</dbReference>
<dbReference type="Proteomes" id="UP000058599">
    <property type="component" value="Chromosome"/>
</dbReference>